<dbReference type="InterPro" id="IPR015939">
    <property type="entry name" value="Fum_Rdtase/Succ_DH_flav-like_C"/>
</dbReference>
<evidence type="ECO:0000256" key="12">
    <source>
        <dbReference type="RuleBase" id="RU362049"/>
    </source>
</evidence>
<comment type="caution">
    <text evidence="15">The sequence shown here is derived from an EMBL/GenBank/DDBJ whole genome shotgun (WGS) entry which is preliminary data.</text>
</comment>
<dbReference type="PANTHER" id="PTHR42716">
    <property type="entry name" value="L-ASPARTATE OXIDASE"/>
    <property type="match status" value="1"/>
</dbReference>
<dbReference type="SUPFAM" id="SSF46977">
    <property type="entry name" value="Succinate dehydrogenase/fumarate reductase flavoprotein C-terminal domain"/>
    <property type="match status" value="1"/>
</dbReference>
<dbReference type="GO" id="GO:0005737">
    <property type="term" value="C:cytoplasm"/>
    <property type="evidence" value="ECO:0007669"/>
    <property type="project" value="UniProtKB-SubCell"/>
</dbReference>
<evidence type="ECO:0000256" key="5">
    <source>
        <dbReference type="ARBA" id="ARBA00021901"/>
    </source>
</evidence>
<accession>A0A365K3H1</accession>
<proteinExistence type="inferred from homology"/>
<comment type="catalytic activity">
    <reaction evidence="10">
        <text>L-aspartate + O2 = iminosuccinate + H2O2</text>
        <dbReference type="Rhea" id="RHEA:25876"/>
        <dbReference type="ChEBI" id="CHEBI:15379"/>
        <dbReference type="ChEBI" id="CHEBI:16240"/>
        <dbReference type="ChEBI" id="CHEBI:29991"/>
        <dbReference type="ChEBI" id="CHEBI:77875"/>
        <dbReference type="EC" id="1.4.3.16"/>
    </reaction>
    <physiologicalReaction direction="left-to-right" evidence="10">
        <dbReference type="Rhea" id="RHEA:25877"/>
    </physiologicalReaction>
</comment>
<evidence type="ECO:0000313" key="15">
    <source>
        <dbReference type="EMBL" id="RAZ67164.1"/>
    </source>
</evidence>
<keyword evidence="16" id="KW-1185">Reference proteome</keyword>
<evidence type="ECO:0000256" key="9">
    <source>
        <dbReference type="ARBA" id="ARBA00023002"/>
    </source>
</evidence>
<keyword evidence="8 12" id="KW-0274">FAD</keyword>
<dbReference type="GO" id="GO:0008734">
    <property type="term" value="F:L-aspartate oxidase activity"/>
    <property type="evidence" value="ECO:0007669"/>
    <property type="project" value="UniProtKB-UniRule"/>
</dbReference>
<dbReference type="Gene3D" id="3.90.700.10">
    <property type="entry name" value="Succinate dehydrogenase/fumarate reductase flavoprotein, catalytic domain"/>
    <property type="match status" value="1"/>
</dbReference>
<dbReference type="OrthoDB" id="9806724at2"/>
<dbReference type="InterPro" id="IPR037099">
    <property type="entry name" value="Fum_R/Succ_DH_flav-like_C_sf"/>
</dbReference>
<keyword evidence="7 12" id="KW-0662">Pyridine nucleotide biosynthesis</keyword>
<comment type="pathway">
    <text evidence="2 12">Cofactor biosynthesis; NAD(+) biosynthesis; iminoaspartate from L-aspartate (oxidase route): step 1/1.</text>
</comment>
<dbReference type="Proteomes" id="UP000251869">
    <property type="component" value="Unassembled WGS sequence"/>
</dbReference>
<evidence type="ECO:0000256" key="8">
    <source>
        <dbReference type="ARBA" id="ARBA00022827"/>
    </source>
</evidence>
<dbReference type="RefSeq" id="WP_112233110.1">
    <property type="nucleotide sequence ID" value="NZ_QLZQ01000004.1"/>
</dbReference>
<dbReference type="AlphaFoldDB" id="A0A365K3H1"/>
<keyword evidence="6 12" id="KW-0285">Flavoprotein</keyword>
<organism evidence="15 16">
    <name type="scientific">Planococcus maitriensis</name>
    <dbReference type="NCBI Taxonomy" id="221799"/>
    <lineage>
        <taxon>Bacteria</taxon>
        <taxon>Bacillati</taxon>
        <taxon>Bacillota</taxon>
        <taxon>Bacilli</taxon>
        <taxon>Bacillales</taxon>
        <taxon>Caryophanaceae</taxon>
        <taxon>Planococcus</taxon>
    </lineage>
</organism>
<name>A0A365K3H1_9BACL</name>
<evidence type="ECO:0000256" key="4">
    <source>
        <dbReference type="ARBA" id="ARBA00012173"/>
    </source>
</evidence>
<dbReference type="Gene3D" id="3.50.50.60">
    <property type="entry name" value="FAD/NAD(P)-binding domain"/>
    <property type="match status" value="1"/>
</dbReference>
<dbReference type="GO" id="GO:0033765">
    <property type="term" value="F:steroid dehydrogenase activity, acting on the CH-CH group of donors"/>
    <property type="evidence" value="ECO:0007669"/>
    <property type="project" value="UniProtKB-ARBA"/>
</dbReference>
<reference evidence="15 16" key="1">
    <citation type="submission" date="2018-06" db="EMBL/GenBank/DDBJ databases">
        <title>The draft genome sequences of strains SCU63 and S1.</title>
        <authorList>
            <person name="Gan L."/>
        </authorList>
    </citation>
    <scope>NUCLEOTIDE SEQUENCE [LARGE SCALE GENOMIC DNA]</scope>
    <source>
        <strain evidence="15 16">S1</strain>
    </source>
</reference>
<evidence type="ECO:0000256" key="6">
    <source>
        <dbReference type="ARBA" id="ARBA00022630"/>
    </source>
</evidence>
<evidence type="ECO:0000256" key="3">
    <source>
        <dbReference type="ARBA" id="ARBA00008562"/>
    </source>
</evidence>
<evidence type="ECO:0000259" key="13">
    <source>
        <dbReference type="Pfam" id="PF00890"/>
    </source>
</evidence>
<evidence type="ECO:0000256" key="1">
    <source>
        <dbReference type="ARBA" id="ARBA00001974"/>
    </source>
</evidence>
<comment type="subcellular location">
    <subcellularLocation>
        <location evidence="12">Cytoplasm</location>
    </subcellularLocation>
</comment>
<dbReference type="EMBL" id="QLZQ01000004">
    <property type="protein sequence ID" value="RAZ67164.1"/>
    <property type="molecule type" value="Genomic_DNA"/>
</dbReference>
<dbReference type="InterPro" id="IPR003953">
    <property type="entry name" value="FAD-dep_OxRdtase_2_FAD-bd"/>
</dbReference>
<comment type="function">
    <text evidence="12">Catalyzes the oxidation of L-aspartate to iminoaspartate.</text>
</comment>
<evidence type="ECO:0000256" key="11">
    <source>
        <dbReference type="NCBIfam" id="TIGR00551"/>
    </source>
</evidence>
<dbReference type="InterPro" id="IPR036188">
    <property type="entry name" value="FAD/NAD-bd_sf"/>
</dbReference>
<protein>
    <recommendedName>
        <fullName evidence="5 11">L-aspartate oxidase</fullName>
        <ecNumber evidence="4 11">1.4.3.16</ecNumber>
    </recommendedName>
</protein>
<feature type="domain" description="Fumarate reductase/succinate dehydrogenase flavoprotein-like C-terminal" evidence="14">
    <location>
        <begin position="464"/>
        <end position="494"/>
    </location>
</feature>
<sequence>MFDVCIIGGGVAGLMLARSLPDHYSIAVVTKEHAGTGNTSLAQGGIAASLSFDDRPESHATDTLLASADHADAERVEILATEGSAILKHLMAQGLPFDADEFGLPKLGMEGAHSKRRIVHAGGDQSGKLLMQYLREETSAKITRFVFHQALELMIGNGRCTGVLVSDRSGKRSVIKARHTVLATGGIGQLYRETSNSSVAAGDGLSLAYHAGAVLEDLEFVQFHPTVLTLGGKSCGLISEAVRGEGALLVNKDGKRIMEAIHPLLELAPRDVVARAIERHWQNEGPVYLDARKISNFKERFPSIYENCRNHAIEPTEELLPVRPGAHFHMGGVRTDSYGQTSIPGLYAVGEVACTGVHGANRLASNSLLEGLVFAARLAEWIGREPGRPGINTSSPQAGKMASSTTYFQGVDENQLKRNMTETAGILRAPEALANFLQAYPLKAYALKDYPDHVIAQIHRQTASSLIAVAALLRQESRGGHYRVDAPEPKAEWAGKVIGISKSGTHLSRRKTMIKEIML</sequence>
<dbReference type="InterPro" id="IPR027477">
    <property type="entry name" value="Succ_DH/fumarate_Rdtase_cat_sf"/>
</dbReference>
<dbReference type="Pfam" id="PF02910">
    <property type="entry name" value="Succ_DH_flav_C"/>
    <property type="match status" value="1"/>
</dbReference>
<dbReference type="Gene3D" id="1.20.58.100">
    <property type="entry name" value="Fumarate reductase/succinate dehydrogenase flavoprotein-like, C-terminal domain"/>
    <property type="match status" value="1"/>
</dbReference>
<dbReference type="EC" id="1.4.3.16" evidence="4 11"/>
<dbReference type="NCBIfam" id="TIGR00551">
    <property type="entry name" value="nadB"/>
    <property type="match status" value="1"/>
</dbReference>
<comment type="similarity">
    <text evidence="3 12">Belongs to the FAD-dependent oxidoreductase 2 family. NadB subfamily.</text>
</comment>
<evidence type="ECO:0000256" key="7">
    <source>
        <dbReference type="ARBA" id="ARBA00022642"/>
    </source>
</evidence>
<dbReference type="InterPro" id="IPR005288">
    <property type="entry name" value="NadB"/>
</dbReference>
<dbReference type="SUPFAM" id="SSF56425">
    <property type="entry name" value="Succinate dehydrogenase/fumarate reductase flavoprotein, catalytic domain"/>
    <property type="match status" value="1"/>
</dbReference>
<gene>
    <name evidence="15" type="primary">nadB</name>
    <name evidence="15" type="ORF">DP119_10335</name>
</gene>
<evidence type="ECO:0000259" key="14">
    <source>
        <dbReference type="Pfam" id="PF02910"/>
    </source>
</evidence>
<dbReference type="UniPathway" id="UPA00253">
    <property type="reaction ID" value="UER00326"/>
</dbReference>
<dbReference type="Pfam" id="PF00890">
    <property type="entry name" value="FAD_binding_2"/>
    <property type="match status" value="1"/>
</dbReference>
<evidence type="ECO:0000256" key="2">
    <source>
        <dbReference type="ARBA" id="ARBA00004950"/>
    </source>
</evidence>
<evidence type="ECO:0000313" key="16">
    <source>
        <dbReference type="Proteomes" id="UP000251869"/>
    </source>
</evidence>
<comment type="cofactor">
    <cofactor evidence="1 12">
        <name>FAD</name>
        <dbReference type="ChEBI" id="CHEBI:57692"/>
    </cofactor>
</comment>
<evidence type="ECO:0000256" key="10">
    <source>
        <dbReference type="ARBA" id="ARBA00048305"/>
    </source>
</evidence>
<feature type="domain" description="FAD-dependent oxidoreductase 2 FAD-binding" evidence="13">
    <location>
        <begin position="3"/>
        <end position="368"/>
    </location>
</feature>
<dbReference type="PANTHER" id="PTHR42716:SF2">
    <property type="entry name" value="L-ASPARTATE OXIDASE, CHLOROPLASTIC"/>
    <property type="match status" value="1"/>
</dbReference>
<dbReference type="PRINTS" id="PR00368">
    <property type="entry name" value="FADPNR"/>
</dbReference>
<dbReference type="SUPFAM" id="SSF51905">
    <property type="entry name" value="FAD/NAD(P)-binding domain"/>
    <property type="match status" value="1"/>
</dbReference>
<dbReference type="GO" id="GO:0034628">
    <property type="term" value="P:'de novo' NAD+ biosynthetic process from L-aspartate"/>
    <property type="evidence" value="ECO:0007669"/>
    <property type="project" value="TreeGrafter"/>
</dbReference>
<dbReference type="FunFam" id="3.90.700.10:FF:000002">
    <property type="entry name" value="L-aspartate oxidase"/>
    <property type="match status" value="1"/>
</dbReference>
<keyword evidence="9 12" id="KW-0560">Oxidoreductase</keyword>